<dbReference type="STRING" id="696127.midi_00867"/>
<evidence type="ECO:0000313" key="3">
    <source>
        <dbReference type="Proteomes" id="UP000006639"/>
    </source>
</evidence>
<keyword evidence="1" id="KW-1133">Transmembrane helix</keyword>
<dbReference type="EMBL" id="CP002130">
    <property type="protein sequence ID" value="AEI89153.1"/>
    <property type="molecule type" value="Genomic_DNA"/>
</dbReference>
<dbReference type="AlphaFoldDB" id="F7XWV4"/>
<keyword evidence="3" id="KW-1185">Reference proteome</keyword>
<accession>F7XWV4</accession>
<keyword evidence="1" id="KW-0472">Membrane</keyword>
<proteinExistence type="predicted"/>
<gene>
    <name evidence="2" type="ordered locus">midi_00867</name>
</gene>
<reference evidence="2 3" key="1">
    <citation type="journal article" date="2011" name="Mol. Biol. Evol.">
        <title>Phylogenomic evidence for the presence of a flagellum and cbb3 oxidase in the free-living mitochondrial ancestor.</title>
        <authorList>
            <person name="Sassera D."/>
            <person name="Lo N."/>
            <person name="Epis S."/>
            <person name="D'Auria G."/>
            <person name="Montagna M."/>
            <person name="Comandatore F."/>
            <person name="Horner D."/>
            <person name="Pereto J."/>
            <person name="Luciano A.M."/>
            <person name="Franciosi F."/>
            <person name="Ferri E."/>
            <person name="Crotti E."/>
            <person name="Bazzocchi C."/>
            <person name="Daffonchio D."/>
            <person name="Sacchi L."/>
            <person name="Moya A."/>
            <person name="Latorre A."/>
            <person name="Bandi C."/>
        </authorList>
    </citation>
    <scope>NUCLEOTIDE SEQUENCE [LARGE SCALE GENOMIC DNA]</scope>
    <source>
        <strain evidence="2 3">IricVA</strain>
    </source>
</reference>
<dbReference type="KEGG" id="mmn:midi_00867"/>
<dbReference type="RefSeq" id="WP_013951353.1">
    <property type="nucleotide sequence ID" value="NC_015722.1"/>
</dbReference>
<name>F7XWV4_MIDMI</name>
<dbReference type="HOGENOM" id="CLU_2991740_0_0_5"/>
<protein>
    <submittedName>
        <fullName evidence="2">Uncharacterized protein</fullName>
    </submittedName>
</protein>
<organism evidence="2 3">
    <name type="scientific">Midichloria mitochondrii (strain IricVA)</name>
    <dbReference type="NCBI Taxonomy" id="696127"/>
    <lineage>
        <taxon>Bacteria</taxon>
        <taxon>Pseudomonadati</taxon>
        <taxon>Pseudomonadota</taxon>
        <taxon>Alphaproteobacteria</taxon>
        <taxon>Rickettsiales</taxon>
        <taxon>Candidatus Midichloriaceae</taxon>
        <taxon>Candidatus Midichloria</taxon>
    </lineage>
</organism>
<keyword evidence="1" id="KW-0812">Transmembrane</keyword>
<feature type="transmembrane region" description="Helical" evidence="1">
    <location>
        <begin position="28"/>
        <end position="51"/>
    </location>
</feature>
<dbReference type="Proteomes" id="UP000006639">
    <property type="component" value="Chromosome"/>
</dbReference>
<evidence type="ECO:0000313" key="2">
    <source>
        <dbReference type="EMBL" id="AEI89153.1"/>
    </source>
</evidence>
<sequence length="57" mass="6236">MSQGKEVLAHLPQSHALFLKQPPLEASLTYLSLSSFVMAATALTTVTTIIMKHLQKI</sequence>
<evidence type="ECO:0000256" key="1">
    <source>
        <dbReference type="SAM" id="Phobius"/>
    </source>
</evidence>